<dbReference type="Proteomes" id="UP000887572">
    <property type="component" value="Unplaced"/>
</dbReference>
<dbReference type="WBParaSite" id="Gr19_v10_g11194.t1">
    <property type="protein sequence ID" value="Gr19_v10_g11194.t1"/>
    <property type="gene ID" value="Gr19_v10_g11194"/>
</dbReference>
<organism evidence="1 2">
    <name type="scientific">Globodera rostochiensis</name>
    <name type="common">Golden nematode worm</name>
    <name type="synonym">Heterodera rostochiensis</name>
    <dbReference type="NCBI Taxonomy" id="31243"/>
    <lineage>
        <taxon>Eukaryota</taxon>
        <taxon>Metazoa</taxon>
        <taxon>Ecdysozoa</taxon>
        <taxon>Nematoda</taxon>
        <taxon>Chromadorea</taxon>
        <taxon>Rhabditida</taxon>
        <taxon>Tylenchina</taxon>
        <taxon>Tylenchomorpha</taxon>
        <taxon>Tylenchoidea</taxon>
        <taxon>Heteroderidae</taxon>
        <taxon>Heteroderinae</taxon>
        <taxon>Globodera</taxon>
    </lineage>
</organism>
<reference evidence="2" key="1">
    <citation type="submission" date="2022-11" db="UniProtKB">
        <authorList>
            <consortium name="WormBaseParasite"/>
        </authorList>
    </citation>
    <scope>IDENTIFICATION</scope>
</reference>
<accession>A0A914GTU7</accession>
<evidence type="ECO:0000313" key="2">
    <source>
        <dbReference type="WBParaSite" id="Gr19_v10_g11194.t1"/>
    </source>
</evidence>
<name>A0A914GTU7_GLORO</name>
<proteinExistence type="predicted"/>
<protein>
    <submittedName>
        <fullName evidence="2">Uncharacterized protein</fullName>
    </submittedName>
</protein>
<evidence type="ECO:0000313" key="1">
    <source>
        <dbReference type="Proteomes" id="UP000887572"/>
    </source>
</evidence>
<sequence>MPSTNQSLPEVPEKKEAADVSCLRRSVRKKVVGKGSDDALSESLVSQLSKEWLIKKLSMKCVLTKCEVYIKMGTE</sequence>
<keyword evidence="1" id="KW-1185">Reference proteome</keyword>
<dbReference type="AlphaFoldDB" id="A0A914GTU7"/>